<feature type="domain" description="Mechanosensitive ion channel inner membrane" evidence="10">
    <location>
        <begin position="541"/>
        <end position="879"/>
    </location>
</feature>
<dbReference type="Gene3D" id="2.30.30.60">
    <property type="match status" value="1"/>
</dbReference>
<comment type="similarity">
    <text evidence="2">Belongs to the MscS (TC 1.A.23) family.</text>
</comment>
<dbReference type="InterPro" id="IPR006685">
    <property type="entry name" value="MscS_channel_2nd"/>
</dbReference>
<feature type="transmembrane region" description="Helical" evidence="8">
    <location>
        <begin position="899"/>
        <end position="924"/>
    </location>
</feature>
<feature type="transmembrane region" description="Helical" evidence="8">
    <location>
        <begin position="535"/>
        <end position="552"/>
    </location>
</feature>
<evidence type="ECO:0000256" key="8">
    <source>
        <dbReference type="SAM" id="Phobius"/>
    </source>
</evidence>
<dbReference type="InterPro" id="IPR023408">
    <property type="entry name" value="MscS_beta-dom_sf"/>
</dbReference>
<dbReference type="PANTHER" id="PTHR30347:SF1">
    <property type="entry name" value="MECHANOSENSITIVE CHANNEL MSCK"/>
    <property type="match status" value="1"/>
</dbReference>
<dbReference type="SUPFAM" id="SSF82689">
    <property type="entry name" value="Mechanosensitive channel protein MscS (YggB), C-terminal domain"/>
    <property type="match status" value="1"/>
</dbReference>
<keyword evidence="5 8" id="KW-1133">Transmembrane helix</keyword>
<feature type="transmembrane region" description="Helical" evidence="8">
    <location>
        <begin position="666"/>
        <end position="687"/>
    </location>
</feature>
<feature type="transmembrane region" description="Helical" evidence="8">
    <location>
        <begin position="584"/>
        <end position="606"/>
    </location>
</feature>
<feature type="transmembrane region" description="Helical" evidence="8">
    <location>
        <begin position="846"/>
        <end position="863"/>
    </location>
</feature>
<evidence type="ECO:0000259" key="9">
    <source>
        <dbReference type="Pfam" id="PF00924"/>
    </source>
</evidence>
<dbReference type="Gene3D" id="3.30.70.100">
    <property type="match status" value="1"/>
</dbReference>
<feature type="transmembrane region" description="Helical" evidence="8">
    <location>
        <begin position="771"/>
        <end position="790"/>
    </location>
</feature>
<accession>A0A1R4H4I1</accession>
<keyword evidence="4 8" id="KW-0812">Transmembrane</keyword>
<evidence type="ECO:0000259" key="11">
    <source>
        <dbReference type="Pfam" id="PF12795"/>
    </source>
</evidence>
<dbReference type="RefSeq" id="WP_245807903.1">
    <property type="nucleotide sequence ID" value="NZ_FUKI01000090.1"/>
</dbReference>
<name>A0A1R4H4I1_9GAMM</name>
<dbReference type="InterPro" id="IPR011066">
    <property type="entry name" value="MscS_channel_C_sf"/>
</dbReference>
<evidence type="ECO:0000256" key="5">
    <source>
        <dbReference type="ARBA" id="ARBA00022989"/>
    </source>
</evidence>
<feature type="domain" description="Mechanosensitive ion channel transmembrane helices 2/3" evidence="13">
    <location>
        <begin position="941"/>
        <end position="981"/>
    </location>
</feature>
<dbReference type="InterPro" id="IPR025692">
    <property type="entry name" value="MscS_IM_dom1"/>
</dbReference>
<dbReference type="Pfam" id="PF00924">
    <property type="entry name" value="MS_channel_2nd"/>
    <property type="match status" value="1"/>
</dbReference>
<dbReference type="InterPro" id="IPR011014">
    <property type="entry name" value="MscS_channel_TM-2"/>
</dbReference>
<evidence type="ECO:0000259" key="12">
    <source>
        <dbReference type="Pfam" id="PF21082"/>
    </source>
</evidence>
<feature type="domain" description="Mechanosensitive ion channel MscS C-terminal" evidence="12">
    <location>
        <begin position="1056"/>
        <end position="1139"/>
    </location>
</feature>
<dbReference type="InterPro" id="IPR052702">
    <property type="entry name" value="MscS-like_channel"/>
</dbReference>
<evidence type="ECO:0000256" key="7">
    <source>
        <dbReference type="SAM" id="Coils"/>
    </source>
</evidence>
<feature type="transmembrane region" description="Helical" evidence="8">
    <location>
        <begin position="626"/>
        <end position="645"/>
    </location>
</feature>
<evidence type="ECO:0000256" key="2">
    <source>
        <dbReference type="ARBA" id="ARBA00008017"/>
    </source>
</evidence>
<evidence type="ECO:0000259" key="13">
    <source>
        <dbReference type="Pfam" id="PF21088"/>
    </source>
</evidence>
<dbReference type="EMBL" id="FUKI01000090">
    <property type="protein sequence ID" value="SJM91178.1"/>
    <property type="molecule type" value="Genomic_DNA"/>
</dbReference>
<keyword evidence="3" id="KW-1003">Cell membrane</keyword>
<evidence type="ECO:0000256" key="3">
    <source>
        <dbReference type="ARBA" id="ARBA00022475"/>
    </source>
</evidence>
<reference evidence="15" key="1">
    <citation type="submission" date="2017-02" db="EMBL/GenBank/DDBJ databases">
        <authorList>
            <person name="Daims H."/>
        </authorList>
    </citation>
    <scope>NUCLEOTIDE SEQUENCE [LARGE SCALE GENOMIC DNA]</scope>
</reference>
<organism evidence="14 15">
    <name type="scientific">Crenothrix polyspora</name>
    <dbReference type="NCBI Taxonomy" id="360316"/>
    <lineage>
        <taxon>Bacteria</taxon>
        <taxon>Pseudomonadati</taxon>
        <taxon>Pseudomonadota</taxon>
        <taxon>Gammaproteobacteria</taxon>
        <taxon>Methylococcales</taxon>
        <taxon>Crenotrichaceae</taxon>
        <taxon>Crenothrix</taxon>
    </lineage>
</organism>
<dbReference type="Pfam" id="PF21082">
    <property type="entry name" value="MS_channel_3rd"/>
    <property type="match status" value="1"/>
</dbReference>
<feature type="transmembrane region" description="Helical" evidence="8">
    <location>
        <begin position="737"/>
        <end position="759"/>
    </location>
</feature>
<dbReference type="Gene3D" id="1.10.287.1260">
    <property type="match status" value="1"/>
</dbReference>
<dbReference type="SUPFAM" id="SSF50182">
    <property type="entry name" value="Sm-like ribonucleoproteins"/>
    <property type="match status" value="1"/>
</dbReference>
<dbReference type="Pfam" id="PF12795">
    <property type="entry name" value="MscS_porin"/>
    <property type="match status" value="1"/>
</dbReference>
<keyword evidence="15" id="KW-1185">Reference proteome</keyword>
<feature type="transmembrane region" description="Helical" evidence="8">
    <location>
        <begin position="693"/>
        <end position="713"/>
    </location>
</feature>
<evidence type="ECO:0000313" key="14">
    <source>
        <dbReference type="EMBL" id="SJM91178.1"/>
    </source>
</evidence>
<dbReference type="InterPro" id="IPR049142">
    <property type="entry name" value="MS_channel_1st"/>
</dbReference>
<feature type="coiled-coil region" evidence="7">
    <location>
        <begin position="152"/>
        <end position="186"/>
    </location>
</feature>
<comment type="subcellular location">
    <subcellularLocation>
        <location evidence="1">Cell membrane</location>
        <topology evidence="1">Multi-pass membrane protein</topology>
    </subcellularLocation>
</comment>
<feature type="transmembrane region" description="Helical" evidence="8">
    <location>
        <begin position="967"/>
        <end position="995"/>
    </location>
</feature>
<protein>
    <submittedName>
        <fullName evidence="14">MscS Mechanosensitive ion channel</fullName>
    </submittedName>
</protein>
<dbReference type="PANTHER" id="PTHR30347">
    <property type="entry name" value="POTASSIUM CHANNEL RELATED"/>
    <property type="match status" value="1"/>
</dbReference>
<sequence length="1157" mass="131442">MNTQQTLNPANSFSFTKYNRMKFIDLPSIRLFTHSLLLLLLTMLTPSVWADNDTDKSTDNYAAISKESLTAKIDAINKRQGFDEAIKTKIINFYHIAEDNIDALEDYKTRTAHYQDTQKNAPETIKKSQKDLEQLQAKSGKITHDDFDKIPLDELEQRLLIEKSKISSLDEQIKQLDNEITLQQARPQQIREETTLAQQDFDDTAKKLLAPRHNQESKQETEAEQTYLNTLSAAKQADLKMLEAEALSNPARIELLRVKLQVLNSQKKILSPVVETLDMHLTERRQQAAKNVQNALTQAEKATEGKHSLIQASTRQNIQHSRDLQAISVKIEQYTEQKNRIDAKTQEIASDFKSAEKKISLAGLSPTLGKILREQRRNLTSQDEFSLQSDAIQNETALTSLEQFKIEDRLKQLADVDAELKSVMVQSVSQSLSKNQRMMIQAELRELLNNQKDLLNKLATAYSTYLRTLGDFDFSHRQMVIQADQFARYLDKRLLWVPSSETMNLRFIVGLYETGQWFLSPRQWTTLITHTANHALNHLFLCFIIALSVVMLHKSRKWAKHQLIIITNKEERIYTDNFNNTTKALAYTLVVALPWPVFAHYLGSIISSTLPIVEFNRAIGEGLKAVALPLFFIKFFYLIFSPYGIARKHFQWHVHTASLLRKQLAWLQWVMVPGVFIINATGIAKVATYSDSLGRLALLVVVSAMMIFLTRLLHPTKGLLLYYIENEKEGWIARLRYVWYGAAFLIPLIIIGFAVTGYYLSALELQQKLIISLRLIFFLVLSHELVIRWLTLINRQLALKNARQRRKIAALQDRAPHAGTAGDDPVLPIDEQQLDIPKINAQTIKIVHVIISFSLLAGGWLIWKNILPAFSFLDNIELWQHVIKKDNQESYQAITLTNLLIAGLYFFITVVSVRNFSGVMEILVFRRLSVEAGGRYAINQLAKYVLISIGFISVANELGGSWSQVQWLVAALSVGLGFGLQEIFANLVSGIILLFERPIRVGDTVTIGAVSGKVSRIQMRATTLIDFDQKELIVPNKTFITSQLTNWTLTDATTRIVIPISIAYGSDVELAHSVLLKTTQETALILKEPSPSVIFTGFGESSLNFSIRIYVGELASRLAATHDLHMRLEKALRENNISIPYPQQDVHIRSFVKDFEG</sequence>
<dbReference type="InterPro" id="IPR024393">
    <property type="entry name" value="MscS_porin"/>
</dbReference>
<evidence type="ECO:0000256" key="1">
    <source>
        <dbReference type="ARBA" id="ARBA00004651"/>
    </source>
</evidence>
<evidence type="ECO:0000313" key="15">
    <source>
        <dbReference type="Proteomes" id="UP000195667"/>
    </source>
</evidence>
<dbReference type="GO" id="GO:0005886">
    <property type="term" value="C:plasma membrane"/>
    <property type="evidence" value="ECO:0007669"/>
    <property type="project" value="UniProtKB-SubCell"/>
</dbReference>
<feature type="domain" description="Mechanosensitive ion channel MscS porin" evidence="11">
    <location>
        <begin position="72"/>
        <end position="311"/>
    </location>
</feature>
<dbReference type="Proteomes" id="UP000195667">
    <property type="component" value="Unassembled WGS sequence"/>
</dbReference>
<evidence type="ECO:0000256" key="4">
    <source>
        <dbReference type="ARBA" id="ARBA00022692"/>
    </source>
</evidence>
<dbReference type="InterPro" id="IPR049278">
    <property type="entry name" value="MS_channel_C"/>
</dbReference>
<dbReference type="GO" id="GO:0008381">
    <property type="term" value="F:mechanosensitive monoatomic ion channel activity"/>
    <property type="evidence" value="ECO:0007669"/>
    <property type="project" value="UniProtKB-ARBA"/>
</dbReference>
<keyword evidence="6 8" id="KW-0472">Membrane</keyword>
<proteinExistence type="inferred from homology"/>
<dbReference type="Pfam" id="PF21088">
    <property type="entry name" value="MS_channel_1st"/>
    <property type="match status" value="1"/>
</dbReference>
<dbReference type="AlphaFoldDB" id="A0A1R4H4I1"/>
<gene>
    <name evidence="14" type="ORF">CRENPOLYSF1_180022</name>
</gene>
<keyword evidence="7" id="KW-0175">Coiled coil</keyword>
<evidence type="ECO:0000256" key="6">
    <source>
        <dbReference type="ARBA" id="ARBA00023136"/>
    </source>
</evidence>
<dbReference type="Pfam" id="PF12794">
    <property type="entry name" value="MscS_TM"/>
    <property type="match status" value="1"/>
</dbReference>
<dbReference type="InterPro" id="IPR010920">
    <property type="entry name" value="LSM_dom_sf"/>
</dbReference>
<dbReference type="SUPFAM" id="SSF82861">
    <property type="entry name" value="Mechanosensitive channel protein MscS (YggB), transmembrane region"/>
    <property type="match status" value="1"/>
</dbReference>
<feature type="domain" description="Mechanosensitive ion channel MscS" evidence="9">
    <location>
        <begin position="983"/>
        <end position="1048"/>
    </location>
</feature>
<evidence type="ECO:0000259" key="10">
    <source>
        <dbReference type="Pfam" id="PF12794"/>
    </source>
</evidence>
<feature type="transmembrane region" description="Helical" evidence="8">
    <location>
        <begin position="936"/>
        <end position="955"/>
    </location>
</feature>